<dbReference type="InterPro" id="IPR041685">
    <property type="entry name" value="AAA_GajA/Old/RecF-like"/>
</dbReference>
<dbReference type="Gene3D" id="3.40.50.300">
    <property type="entry name" value="P-loop containing nucleotide triphosphate hydrolases"/>
    <property type="match status" value="1"/>
</dbReference>
<evidence type="ECO:0008006" key="5">
    <source>
        <dbReference type="Google" id="ProtNLM"/>
    </source>
</evidence>
<dbReference type="RefSeq" id="WP_304987140.1">
    <property type="nucleotide sequence ID" value="NZ_BAAACR010000005.1"/>
</dbReference>
<gene>
    <name evidence="3" type="ORF">GCM10008919_09510</name>
</gene>
<evidence type="ECO:0000313" key="4">
    <source>
        <dbReference type="Proteomes" id="UP001500399"/>
    </source>
</evidence>
<dbReference type="Pfam" id="PF13175">
    <property type="entry name" value="AAA_15"/>
    <property type="match status" value="1"/>
</dbReference>
<accession>A0ABN0T098</accession>
<sequence length="386" mass="44462">MIRTIEINDFKKFEHIQIENLAQVNLFVGMNNAGKTTLLEAVYGGACGDHFRPLFSKGIMSRSVQYSGQSMTPYRMADAVFNSFTRKTERDTYEFSFKIKTDDSVINIHHTLVPGEIFSDFFYHSPDEGHTIDIAPDDIHVPRIQMQTNDSISIQIDPQLIGSWKIAVNEQESLYQILFPHIPGEMKSKKPLFLARFTDMLTYRNEKENKRIYSQLSRENEIDAFAMEMNRSFEGLSIQKIENIPFPDGSEASISLFMKDGGRIPLYGMGDGVRRWYDILGGMLSFPRAIHCLEEVDSGFHSEAQEQLSRNLLHYAEKYNNQLFMTTHNLEYMDALLQAAQKRGKQCLQEQIRIVTLRHDGQGVTHRVMDGEEALWARERGLELRI</sequence>
<name>A0ABN0T098_9FIRM</name>
<dbReference type="Pfam" id="PF13304">
    <property type="entry name" value="AAA_21"/>
    <property type="match status" value="1"/>
</dbReference>
<protein>
    <recommendedName>
        <fullName evidence="5">ATPase AAA-type core domain-containing protein</fullName>
    </recommendedName>
</protein>
<dbReference type="PANTHER" id="PTHR43581:SF4">
    <property type="entry name" value="ATP_GTP PHOSPHATASE"/>
    <property type="match status" value="1"/>
</dbReference>
<feature type="domain" description="ATPase AAA-type core" evidence="2">
    <location>
        <begin position="213"/>
        <end position="333"/>
    </location>
</feature>
<dbReference type="EMBL" id="BAAACR010000005">
    <property type="protein sequence ID" value="GAA0208237.1"/>
    <property type="molecule type" value="Genomic_DNA"/>
</dbReference>
<dbReference type="SUPFAM" id="SSF52540">
    <property type="entry name" value="P-loop containing nucleoside triphosphate hydrolases"/>
    <property type="match status" value="1"/>
</dbReference>
<evidence type="ECO:0000313" key="3">
    <source>
        <dbReference type="EMBL" id="GAA0208237.1"/>
    </source>
</evidence>
<feature type="domain" description="Endonuclease GajA/Old nuclease/RecF-like AAA" evidence="1">
    <location>
        <begin position="1"/>
        <end position="42"/>
    </location>
</feature>
<dbReference type="PANTHER" id="PTHR43581">
    <property type="entry name" value="ATP/GTP PHOSPHATASE"/>
    <property type="match status" value="1"/>
</dbReference>
<keyword evidence="4" id="KW-1185">Reference proteome</keyword>
<evidence type="ECO:0000259" key="1">
    <source>
        <dbReference type="Pfam" id="PF13175"/>
    </source>
</evidence>
<proteinExistence type="predicted"/>
<dbReference type="InterPro" id="IPR051396">
    <property type="entry name" value="Bact_Antivir_Def_Nuclease"/>
</dbReference>
<evidence type="ECO:0000259" key="2">
    <source>
        <dbReference type="Pfam" id="PF13304"/>
    </source>
</evidence>
<reference evidence="3 4" key="1">
    <citation type="journal article" date="2019" name="Int. J. Syst. Evol. Microbiol.">
        <title>The Global Catalogue of Microorganisms (GCM) 10K type strain sequencing project: providing services to taxonomists for standard genome sequencing and annotation.</title>
        <authorList>
            <consortium name="The Broad Institute Genomics Platform"/>
            <consortium name="The Broad Institute Genome Sequencing Center for Infectious Disease"/>
            <person name="Wu L."/>
            <person name="Ma J."/>
        </authorList>
    </citation>
    <scope>NUCLEOTIDE SEQUENCE [LARGE SCALE GENOMIC DNA]</scope>
    <source>
        <strain evidence="3 4">JCM 8542</strain>
    </source>
</reference>
<dbReference type="InterPro" id="IPR003959">
    <property type="entry name" value="ATPase_AAA_core"/>
</dbReference>
<dbReference type="Proteomes" id="UP001500399">
    <property type="component" value="Unassembled WGS sequence"/>
</dbReference>
<comment type="caution">
    <text evidence="3">The sequence shown here is derived from an EMBL/GenBank/DDBJ whole genome shotgun (WGS) entry which is preliminary data.</text>
</comment>
<dbReference type="InterPro" id="IPR027417">
    <property type="entry name" value="P-loop_NTPase"/>
</dbReference>
<organism evidence="3 4">
    <name type="scientific">Selenomonas dianae</name>
    <dbReference type="NCBI Taxonomy" id="135079"/>
    <lineage>
        <taxon>Bacteria</taxon>
        <taxon>Bacillati</taxon>
        <taxon>Bacillota</taxon>
        <taxon>Negativicutes</taxon>
        <taxon>Selenomonadales</taxon>
        <taxon>Selenomonadaceae</taxon>
        <taxon>Selenomonas</taxon>
    </lineage>
</organism>